<dbReference type="GO" id="GO:0005385">
    <property type="term" value="F:zinc ion transmembrane transporter activity"/>
    <property type="evidence" value="ECO:0007669"/>
    <property type="project" value="TreeGrafter"/>
</dbReference>
<evidence type="ECO:0000256" key="6">
    <source>
        <dbReference type="SAM" id="Phobius"/>
    </source>
</evidence>
<feature type="region of interest" description="Disordered" evidence="5">
    <location>
        <begin position="1"/>
        <end position="40"/>
    </location>
</feature>
<evidence type="ECO:0000256" key="2">
    <source>
        <dbReference type="ARBA" id="ARBA00022692"/>
    </source>
</evidence>
<feature type="transmembrane region" description="Helical" evidence="6">
    <location>
        <begin position="143"/>
        <end position="161"/>
    </location>
</feature>
<evidence type="ECO:0000313" key="7">
    <source>
        <dbReference type="EMBL" id="CAD8893710.1"/>
    </source>
</evidence>
<accession>A0A7S1FXS5</accession>
<reference evidence="7" key="1">
    <citation type="submission" date="2021-01" db="EMBL/GenBank/DDBJ databases">
        <authorList>
            <person name="Corre E."/>
            <person name="Pelletier E."/>
            <person name="Niang G."/>
            <person name="Scheremetjew M."/>
            <person name="Finn R."/>
            <person name="Kale V."/>
            <person name="Holt S."/>
            <person name="Cochrane G."/>
            <person name="Meng A."/>
            <person name="Brown T."/>
            <person name="Cohen L."/>
        </authorList>
    </citation>
    <scope>NUCLEOTIDE SEQUENCE</scope>
    <source>
        <strain evidence="7">308</strain>
    </source>
</reference>
<dbReference type="InterPro" id="IPR003689">
    <property type="entry name" value="ZIP"/>
</dbReference>
<evidence type="ECO:0000256" key="3">
    <source>
        <dbReference type="ARBA" id="ARBA00022989"/>
    </source>
</evidence>
<dbReference type="GO" id="GO:0016020">
    <property type="term" value="C:membrane"/>
    <property type="evidence" value="ECO:0007669"/>
    <property type="project" value="UniProtKB-SubCell"/>
</dbReference>
<feature type="transmembrane region" description="Helical" evidence="6">
    <location>
        <begin position="271"/>
        <end position="293"/>
    </location>
</feature>
<feature type="transmembrane region" description="Helical" evidence="6">
    <location>
        <begin position="181"/>
        <end position="203"/>
    </location>
</feature>
<feature type="transmembrane region" description="Helical" evidence="6">
    <location>
        <begin position="209"/>
        <end position="234"/>
    </location>
</feature>
<feature type="transmembrane region" description="Helical" evidence="6">
    <location>
        <begin position="40"/>
        <end position="57"/>
    </location>
</feature>
<feature type="transmembrane region" description="Helical" evidence="6">
    <location>
        <begin position="241"/>
        <end position="265"/>
    </location>
</feature>
<organism evidence="7">
    <name type="scientific">Corethron hystrix</name>
    <dbReference type="NCBI Taxonomy" id="216773"/>
    <lineage>
        <taxon>Eukaryota</taxon>
        <taxon>Sar</taxon>
        <taxon>Stramenopiles</taxon>
        <taxon>Ochrophyta</taxon>
        <taxon>Bacillariophyta</taxon>
        <taxon>Coscinodiscophyceae</taxon>
        <taxon>Corethrophycidae</taxon>
        <taxon>Corethrales</taxon>
        <taxon>Corethraceae</taxon>
        <taxon>Corethron</taxon>
    </lineage>
</organism>
<dbReference type="PANTHER" id="PTHR11040">
    <property type="entry name" value="ZINC/IRON TRANSPORTER"/>
    <property type="match status" value="1"/>
</dbReference>
<dbReference type="PANTHER" id="PTHR11040:SF70">
    <property type="entry name" value="OS05G0316100 PROTEIN"/>
    <property type="match status" value="1"/>
</dbReference>
<sequence>MSPQQTLENVDGPSSDDTLTDTPSRIKPLAAPASSPSSPLSSYVGMALVIAITYATYPDNLIPDPHQPASIHHVWYHGWITAISTGLGVLPLVFVSDFNKFWVGISNAVAAGMMMGASHSLLYEGWTFSDPSDTSTICAEYRSAIGCAVGLAFIMFTKSFIDSHEDLEVGNLVGADAKKVLLIVLVMTLHSLTEGVGIGVSFGGSHGHALGVFISASLAVHNVPEGLAVAVVLLPRGVSKLSAALWCIFTSVPQPIMAVPAYLFVEHFIPFLPAGLGFAGGAMLWVALAELLVEAIEDTNYMTTAVVSSTSLVIMKILQEMVKHES</sequence>
<name>A0A7S1FXS5_9STRA</name>
<feature type="transmembrane region" description="Helical" evidence="6">
    <location>
        <begin position="101"/>
        <end position="123"/>
    </location>
</feature>
<dbReference type="Pfam" id="PF02535">
    <property type="entry name" value="Zip"/>
    <property type="match status" value="1"/>
</dbReference>
<feature type="compositionally biased region" description="Low complexity" evidence="5">
    <location>
        <begin position="28"/>
        <end position="40"/>
    </location>
</feature>
<keyword evidence="3 6" id="KW-1133">Transmembrane helix</keyword>
<dbReference type="AlphaFoldDB" id="A0A7S1FXS5"/>
<evidence type="ECO:0000256" key="1">
    <source>
        <dbReference type="ARBA" id="ARBA00004141"/>
    </source>
</evidence>
<feature type="transmembrane region" description="Helical" evidence="6">
    <location>
        <begin position="77"/>
        <end position="94"/>
    </location>
</feature>
<evidence type="ECO:0000256" key="4">
    <source>
        <dbReference type="ARBA" id="ARBA00023136"/>
    </source>
</evidence>
<proteinExistence type="predicted"/>
<evidence type="ECO:0000256" key="5">
    <source>
        <dbReference type="SAM" id="MobiDB-lite"/>
    </source>
</evidence>
<keyword evidence="2 6" id="KW-0812">Transmembrane</keyword>
<dbReference type="EMBL" id="HBFR01028795">
    <property type="protein sequence ID" value="CAD8893710.1"/>
    <property type="molecule type" value="Transcribed_RNA"/>
</dbReference>
<keyword evidence="4 6" id="KW-0472">Membrane</keyword>
<protein>
    <submittedName>
        <fullName evidence="7">Uncharacterized protein</fullName>
    </submittedName>
</protein>
<comment type="subcellular location">
    <subcellularLocation>
        <location evidence="1">Membrane</location>
        <topology evidence="1">Multi-pass membrane protein</topology>
    </subcellularLocation>
</comment>
<gene>
    <name evidence="7" type="ORF">CHYS00102_LOCUS20919</name>
</gene>